<evidence type="ECO:0000256" key="6">
    <source>
        <dbReference type="ARBA" id="ARBA00022723"/>
    </source>
</evidence>
<keyword evidence="15" id="KW-1185">Reference proteome</keyword>
<dbReference type="Gene3D" id="3.40.140.10">
    <property type="entry name" value="Cytidine Deaminase, domain 2"/>
    <property type="match status" value="1"/>
</dbReference>
<protein>
    <recommendedName>
        <fullName evidence="5 12">Cytidine deaminase</fullName>
        <ecNumber evidence="4 12">3.5.4.5</ecNumber>
    </recommendedName>
    <alternativeName>
        <fullName evidence="9 12">Cytidine aminohydrolase</fullName>
    </alternativeName>
</protein>
<dbReference type="InterPro" id="IPR006262">
    <property type="entry name" value="Cyt_deam_tetra"/>
</dbReference>
<evidence type="ECO:0000259" key="13">
    <source>
        <dbReference type="PROSITE" id="PS51747"/>
    </source>
</evidence>
<reference evidence="15" key="1">
    <citation type="journal article" date="2019" name="Int. J. Syst. Evol. Microbiol.">
        <title>Halobacteriovorax valvorus sp. nov., a novel prokaryotic predator isolated from coastal seawater of China.</title>
        <authorList>
            <person name="Chen M.-X."/>
        </authorList>
    </citation>
    <scope>NUCLEOTIDE SEQUENCE [LARGE SCALE GENOMIC DNA]</scope>
    <source>
        <strain evidence="15">BL9</strain>
    </source>
</reference>
<evidence type="ECO:0000256" key="9">
    <source>
        <dbReference type="ARBA" id="ARBA00032005"/>
    </source>
</evidence>
<evidence type="ECO:0000256" key="8">
    <source>
        <dbReference type="ARBA" id="ARBA00022833"/>
    </source>
</evidence>
<evidence type="ECO:0000256" key="12">
    <source>
        <dbReference type="RuleBase" id="RU364006"/>
    </source>
</evidence>
<dbReference type="InterPro" id="IPR016193">
    <property type="entry name" value="Cytidine_deaminase-like"/>
</dbReference>
<evidence type="ECO:0000256" key="11">
    <source>
        <dbReference type="ARBA" id="ARBA00049558"/>
    </source>
</evidence>
<comment type="catalytic activity">
    <reaction evidence="11 12">
        <text>cytidine + H2O + H(+) = uridine + NH4(+)</text>
        <dbReference type="Rhea" id="RHEA:16069"/>
        <dbReference type="ChEBI" id="CHEBI:15377"/>
        <dbReference type="ChEBI" id="CHEBI:15378"/>
        <dbReference type="ChEBI" id="CHEBI:16704"/>
        <dbReference type="ChEBI" id="CHEBI:17562"/>
        <dbReference type="ChEBI" id="CHEBI:28938"/>
        <dbReference type="EC" id="3.5.4.5"/>
    </reaction>
</comment>
<accession>A0ABY0IH35</accession>
<evidence type="ECO:0000256" key="4">
    <source>
        <dbReference type="ARBA" id="ARBA00012783"/>
    </source>
</evidence>
<evidence type="ECO:0000256" key="1">
    <source>
        <dbReference type="ARBA" id="ARBA00001947"/>
    </source>
</evidence>
<gene>
    <name evidence="14" type="primary">cdd</name>
    <name evidence="14" type="ORF">DAY19_00310</name>
</gene>
<proteinExistence type="inferred from homology"/>
<dbReference type="EMBL" id="QDKL01000001">
    <property type="protein sequence ID" value="RZF22244.1"/>
    <property type="molecule type" value="Genomic_DNA"/>
</dbReference>
<comment type="catalytic activity">
    <reaction evidence="10 12">
        <text>2'-deoxycytidine + H2O + H(+) = 2'-deoxyuridine + NH4(+)</text>
        <dbReference type="Rhea" id="RHEA:13433"/>
        <dbReference type="ChEBI" id="CHEBI:15377"/>
        <dbReference type="ChEBI" id="CHEBI:15378"/>
        <dbReference type="ChEBI" id="CHEBI:15698"/>
        <dbReference type="ChEBI" id="CHEBI:16450"/>
        <dbReference type="ChEBI" id="CHEBI:28938"/>
        <dbReference type="EC" id="3.5.4.5"/>
    </reaction>
</comment>
<evidence type="ECO:0000256" key="5">
    <source>
        <dbReference type="ARBA" id="ARBA00018266"/>
    </source>
</evidence>
<dbReference type="RefSeq" id="WP_114705188.1">
    <property type="nucleotide sequence ID" value="NZ_QDKL01000001.1"/>
</dbReference>
<keyword evidence="8 12" id="KW-0862">Zinc</keyword>
<dbReference type="Proteomes" id="UP000443582">
    <property type="component" value="Unassembled WGS sequence"/>
</dbReference>
<dbReference type="Pfam" id="PF00383">
    <property type="entry name" value="dCMP_cyt_deam_1"/>
    <property type="match status" value="1"/>
</dbReference>
<evidence type="ECO:0000256" key="7">
    <source>
        <dbReference type="ARBA" id="ARBA00022801"/>
    </source>
</evidence>
<evidence type="ECO:0000313" key="14">
    <source>
        <dbReference type="EMBL" id="RZF22244.1"/>
    </source>
</evidence>
<keyword evidence="7 12" id="KW-0378">Hydrolase</keyword>
<comment type="cofactor">
    <cofactor evidence="1 12">
        <name>Zn(2+)</name>
        <dbReference type="ChEBI" id="CHEBI:29105"/>
    </cofactor>
</comment>
<comment type="caution">
    <text evidence="14">The sequence shown here is derived from an EMBL/GenBank/DDBJ whole genome shotgun (WGS) entry which is preliminary data.</text>
</comment>
<sequence>MKINEELTEKFKEAYDVALKARSQAHAPYSKFQVGSALKIEGVDQCIPGCNVENASYGGTICAERGSILSSVANHGKKKFEYIVVVTDQEEPAVPCAFCLQVLSEFVGPDFPIYLGNLKGITKEVLFKELLPHPFTEFTV</sequence>
<comment type="function">
    <text evidence="2 12">This enzyme scavenges exogenous and endogenous cytidine and 2'-deoxycytidine for UMP synthesis.</text>
</comment>
<evidence type="ECO:0000256" key="10">
    <source>
        <dbReference type="ARBA" id="ARBA00049252"/>
    </source>
</evidence>
<evidence type="ECO:0000256" key="3">
    <source>
        <dbReference type="ARBA" id="ARBA00006576"/>
    </source>
</evidence>
<dbReference type="PROSITE" id="PS51747">
    <property type="entry name" value="CYT_DCMP_DEAMINASES_2"/>
    <property type="match status" value="1"/>
</dbReference>
<dbReference type="PANTHER" id="PTHR11644:SF2">
    <property type="entry name" value="CYTIDINE DEAMINASE"/>
    <property type="match status" value="1"/>
</dbReference>
<evidence type="ECO:0000256" key="2">
    <source>
        <dbReference type="ARBA" id="ARBA00003949"/>
    </source>
</evidence>
<keyword evidence="6 12" id="KW-0479">Metal-binding</keyword>
<evidence type="ECO:0000313" key="15">
    <source>
        <dbReference type="Proteomes" id="UP000443582"/>
    </source>
</evidence>
<name>A0ABY0IH35_9BACT</name>
<dbReference type="PANTHER" id="PTHR11644">
    <property type="entry name" value="CYTIDINE DEAMINASE"/>
    <property type="match status" value="1"/>
</dbReference>
<dbReference type="InterPro" id="IPR050202">
    <property type="entry name" value="Cyt/Deoxycyt_deaminase"/>
</dbReference>
<dbReference type="SUPFAM" id="SSF53927">
    <property type="entry name" value="Cytidine deaminase-like"/>
    <property type="match status" value="1"/>
</dbReference>
<organism evidence="14 15">
    <name type="scientific">Halobacteriovorax vibrionivorans</name>
    <dbReference type="NCBI Taxonomy" id="2152716"/>
    <lineage>
        <taxon>Bacteria</taxon>
        <taxon>Pseudomonadati</taxon>
        <taxon>Bdellovibrionota</taxon>
        <taxon>Bacteriovoracia</taxon>
        <taxon>Bacteriovoracales</taxon>
        <taxon>Halobacteriovoraceae</taxon>
        <taxon>Halobacteriovorax</taxon>
    </lineage>
</organism>
<dbReference type="InterPro" id="IPR002125">
    <property type="entry name" value="CMP_dCMP_dom"/>
</dbReference>
<dbReference type="NCBIfam" id="NF004064">
    <property type="entry name" value="PRK05578.1"/>
    <property type="match status" value="1"/>
</dbReference>
<dbReference type="GO" id="GO:0004126">
    <property type="term" value="F:cytidine deaminase activity"/>
    <property type="evidence" value="ECO:0007669"/>
    <property type="project" value="UniProtKB-EC"/>
</dbReference>
<dbReference type="NCBIfam" id="TIGR01354">
    <property type="entry name" value="cyt_deam_tetra"/>
    <property type="match status" value="1"/>
</dbReference>
<comment type="similarity">
    <text evidence="3 12">Belongs to the cytidine and deoxycytidylate deaminase family.</text>
</comment>
<feature type="domain" description="CMP/dCMP-type deaminase" evidence="13">
    <location>
        <begin position="9"/>
        <end position="138"/>
    </location>
</feature>
<dbReference type="CDD" id="cd01283">
    <property type="entry name" value="cytidine_deaminase"/>
    <property type="match status" value="1"/>
</dbReference>
<dbReference type="EC" id="3.5.4.5" evidence="4 12"/>